<accession>A0A4R4SLP9</accession>
<gene>
    <name evidence="6" type="ORF">E1283_32860</name>
</gene>
<evidence type="ECO:0000313" key="7">
    <source>
        <dbReference type="Proteomes" id="UP000295345"/>
    </source>
</evidence>
<dbReference type="PANTHER" id="PTHR30246:SF1">
    <property type="entry name" value="2-DEHYDRO-3-DEOXY-6-PHOSPHOGALACTONATE ALDOLASE-RELATED"/>
    <property type="match status" value="1"/>
</dbReference>
<dbReference type="EMBL" id="SMKI01000580">
    <property type="protein sequence ID" value="TDC63169.1"/>
    <property type="molecule type" value="Genomic_DNA"/>
</dbReference>
<sequence>MAVDRTVDQTADPDADVSAAFFARHLARNPVLGIFRGQDPRTTVELCHRAWEFGVELVEIPVQSESALPSLAAAVEAAREHGRQVGAGTVTTERRLRAARELGAAFTVAPGLHPAVVEASAEAGLPHLPGVATATDIAAAQAAGLSWVKAFPAAQLGPGWITAQLAPFPDVRFVATGGVGPDNAADFLAAGCSAVAIGSALADPSALPRLRQAVSGSA</sequence>
<keyword evidence="4" id="KW-0456">Lyase</keyword>
<comment type="pathway">
    <text evidence="1">Carbohydrate acid metabolism.</text>
</comment>
<dbReference type="SUPFAM" id="SSF51569">
    <property type="entry name" value="Aldolase"/>
    <property type="match status" value="1"/>
</dbReference>
<evidence type="ECO:0000256" key="2">
    <source>
        <dbReference type="ARBA" id="ARBA00006906"/>
    </source>
</evidence>
<dbReference type="Gene3D" id="3.20.20.70">
    <property type="entry name" value="Aldolase class I"/>
    <property type="match status" value="1"/>
</dbReference>
<comment type="subunit">
    <text evidence="3">Homotrimer.</text>
</comment>
<evidence type="ECO:0000256" key="1">
    <source>
        <dbReference type="ARBA" id="ARBA00004761"/>
    </source>
</evidence>
<comment type="caution">
    <text evidence="6">The sequence shown here is derived from an EMBL/GenBank/DDBJ whole genome shotgun (WGS) entry which is preliminary data.</text>
</comment>
<reference evidence="6 7" key="1">
    <citation type="submission" date="2019-03" db="EMBL/GenBank/DDBJ databases">
        <title>Draft genome sequences of novel Actinobacteria.</title>
        <authorList>
            <person name="Sahin N."/>
            <person name="Ay H."/>
            <person name="Saygin H."/>
        </authorList>
    </citation>
    <scope>NUCLEOTIDE SEQUENCE [LARGE SCALE GENOMIC DNA]</scope>
    <source>
        <strain evidence="6 7">DSM 41900</strain>
    </source>
</reference>
<dbReference type="Proteomes" id="UP000295345">
    <property type="component" value="Unassembled WGS sequence"/>
</dbReference>
<comment type="similarity">
    <text evidence="2">Belongs to the KHG/KDPG aldolase family.</text>
</comment>
<keyword evidence="7" id="KW-1185">Reference proteome</keyword>
<organism evidence="6 7">
    <name type="scientific">Streptomyces hainanensis</name>
    <dbReference type="NCBI Taxonomy" id="402648"/>
    <lineage>
        <taxon>Bacteria</taxon>
        <taxon>Bacillati</taxon>
        <taxon>Actinomycetota</taxon>
        <taxon>Actinomycetes</taxon>
        <taxon>Kitasatosporales</taxon>
        <taxon>Streptomycetaceae</taxon>
        <taxon>Streptomyces</taxon>
    </lineage>
</organism>
<evidence type="ECO:0000256" key="4">
    <source>
        <dbReference type="ARBA" id="ARBA00023239"/>
    </source>
</evidence>
<dbReference type="InterPro" id="IPR013785">
    <property type="entry name" value="Aldolase_TIM"/>
</dbReference>
<dbReference type="InterPro" id="IPR000887">
    <property type="entry name" value="Aldlse_KDPG_KHG"/>
</dbReference>
<dbReference type="GO" id="GO:0016829">
    <property type="term" value="F:lyase activity"/>
    <property type="evidence" value="ECO:0007669"/>
    <property type="project" value="UniProtKB-KW"/>
</dbReference>
<dbReference type="OrthoDB" id="9805177at2"/>
<evidence type="ECO:0000256" key="5">
    <source>
        <dbReference type="ARBA" id="ARBA00023277"/>
    </source>
</evidence>
<dbReference type="RefSeq" id="WP_132821821.1">
    <property type="nucleotide sequence ID" value="NZ_SMKI01000580.1"/>
</dbReference>
<dbReference type="AlphaFoldDB" id="A0A4R4SLP9"/>
<dbReference type="CDD" id="cd00452">
    <property type="entry name" value="KDPG_aldolase"/>
    <property type="match status" value="1"/>
</dbReference>
<protein>
    <submittedName>
        <fullName evidence="6">Bifunctional 4-hydroxy-2-oxoglutarate aldolase/2-dehydro-3-deoxy-phosphogluconate aldolase</fullName>
    </submittedName>
</protein>
<evidence type="ECO:0000313" key="6">
    <source>
        <dbReference type="EMBL" id="TDC63169.1"/>
    </source>
</evidence>
<dbReference type="Pfam" id="PF01081">
    <property type="entry name" value="Aldolase"/>
    <property type="match status" value="1"/>
</dbReference>
<proteinExistence type="inferred from homology"/>
<name>A0A4R4SLP9_9ACTN</name>
<dbReference type="PANTHER" id="PTHR30246">
    <property type="entry name" value="2-KETO-3-DEOXY-6-PHOSPHOGLUCONATE ALDOLASE"/>
    <property type="match status" value="1"/>
</dbReference>
<keyword evidence="5" id="KW-0119">Carbohydrate metabolism</keyword>
<evidence type="ECO:0000256" key="3">
    <source>
        <dbReference type="ARBA" id="ARBA00011233"/>
    </source>
</evidence>